<sequence>MAPACDLQSCLTKHTYTPEKCDHALRRLYECCQRLYDSTGGESTVCPKPFVVKRWLKDHPIK</sequence>
<accession>A0A9P5X439</accession>
<protein>
    <recommendedName>
        <fullName evidence="3">Cx9C motif-containing protein 4, mitochondrial</fullName>
    </recommendedName>
</protein>
<dbReference type="Proteomes" id="UP000807342">
    <property type="component" value="Unassembled WGS sequence"/>
</dbReference>
<dbReference type="InterPro" id="IPR009069">
    <property type="entry name" value="Cys_alpha_HP_mot_SF"/>
</dbReference>
<evidence type="ECO:0000313" key="6">
    <source>
        <dbReference type="EMBL" id="KAF9444118.1"/>
    </source>
</evidence>
<comment type="caution">
    <text evidence="6">The sequence shown here is derived from an EMBL/GenBank/DDBJ whole genome shotgun (WGS) entry which is preliminary data.</text>
</comment>
<evidence type="ECO:0000256" key="2">
    <source>
        <dbReference type="ARBA" id="ARBA00009858"/>
    </source>
</evidence>
<dbReference type="GO" id="GO:0005758">
    <property type="term" value="C:mitochondrial intermembrane space"/>
    <property type="evidence" value="ECO:0007669"/>
    <property type="project" value="UniProtKB-SubCell"/>
</dbReference>
<organism evidence="6 7">
    <name type="scientific">Macrolepiota fuliginosa MF-IS2</name>
    <dbReference type="NCBI Taxonomy" id="1400762"/>
    <lineage>
        <taxon>Eukaryota</taxon>
        <taxon>Fungi</taxon>
        <taxon>Dikarya</taxon>
        <taxon>Basidiomycota</taxon>
        <taxon>Agaricomycotina</taxon>
        <taxon>Agaricomycetes</taxon>
        <taxon>Agaricomycetidae</taxon>
        <taxon>Agaricales</taxon>
        <taxon>Agaricineae</taxon>
        <taxon>Agaricaceae</taxon>
        <taxon>Macrolepiota</taxon>
    </lineage>
</organism>
<evidence type="ECO:0000256" key="3">
    <source>
        <dbReference type="ARBA" id="ARBA00019406"/>
    </source>
</evidence>
<comment type="subcellular location">
    <subcellularLocation>
        <location evidence="1">Mitochondrion intermembrane space</location>
    </subcellularLocation>
</comment>
<keyword evidence="5" id="KW-1015">Disulfide bond</keyword>
<keyword evidence="4" id="KW-0496">Mitochondrion</keyword>
<comment type="similarity">
    <text evidence="2">Belongs to the CMC4 family.</text>
</comment>
<proteinExistence type="inferred from homology"/>
<evidence type="ECO:0000256" key="4">
    <source>
        <dbReference type="ARBA" id="ARBA00023128"/>
    </source>
</evidence>
<dbReference type="Pfam" id="PF08991">
    <property type="entry name" value="CMC4"/>
    <property type="match status" value="1"/>
</dbReference>
<keyword evidence="7" id="KW-1185">Reference proteome</keyword>
<dbReference type="OrthoDB" id="13601at2759"/>
<dbReference type="PANTHER" id="PTHR15590:SF0">
    <property type="entry name" value="CX9C MOTIF-CONTAINING PROTEIN 4"/>
    <property type="match status" value="1"/>
</dbReference>
<dbReference type="EMBL" id="MU151403">
    <property type="protein sequence ID" value="KAF9444118.1"/>
    <property type="molecule type" value="Genomic_DNA"/>
</dbReference>
<dbReference type="PROSITE" id="PS51808">
    <property type="entry name" value="CHCH"/>
    <property type="match status" value="1"/>
</dbReference>
<dbReference type="AlphaFoldDB" id="A0A9P5X439"/>
<evidence type="ECO:0000256" key="1">
    <source>
        <dbReference type="ARBA" id="ARBA00004569"/>
    </source>
</evidence>
<evidence type="ECO:0000256" key="5">
    <source>
        <dbReference type="ARBA" id="ARBA00023157"/>
    </source>
</evidence>
<dbReference type="SUPFAM" id="SSF47072">
    <property type="entry name" value="Cysteine alpha-hairpin motif"/>
    <property type="match status" value="1"/>
</dbReference>
<name>A0A9P5X439_9AGAR</name>
<dbReference type="InterPro" id="IPR027179">
    <property type="entry name" value="CMC4"/>
</dbReference>
<reference evidence="6" key="1">
    <citation type="submission" date="2020-11" db="EMBL/GenBank/DDBJ databases">
        <authorList>
            <consortium name="DOE Joint Genome Institute"/>
            <person name="Ahrendt S."/>
            <person name="Riley R."/>
            <person name="Andreopoulos W."/>
            <person name="Labutti K."/>
            <person name="Pangilinan J."/>
            <person name="Ruiz-Duenas F.J."/>
            <person name="Barrasa J.M."/>
            <person name="Sanchez-Garcia M."/>
            <person name="Camarero S."/>
            <person name="Miyauchi S."/>
            <person name="Serrano A."/>
            <person name="Linde D."/>
            <person name="Babiker R."/>
            <person name="Drula E."/>
            <person name="Ayuso-Fernandez I."/>
            <person name="Pacheco R."/>
            <person name="Padilla G."/>
            <person name="Ferreira P."/>
            <person name="Barriuso J."/>
            <person name="Kellner H."/>
            <person name="Castanera R."/>
            <person name="Alfaro M."/>
            <person name="Ramirez L."/>
            <person name="Pisabarro A.G."/>
            <person name="Kuo A."/>
            <person name="Tritt A."/>
            <person name="Lipzen A."/>
            <person name="He G."/>
            <person name="Yan M."/>
            <person name="Ng V."/>
            <person name="Cullen D."/>
            <person name="Martin F."/>
            <person name="Rosso M.-N."/>
            <person name="Henrissat B."/>
            <person name="Hibbett D."/>
            <person name="Martinez A.T."/>
            <person name="Grigoriev I.V."/>
        </authorList>
    </citation>
    <scope>NUCLEOTIDE SEQUENCE</scope>
    <source>
        <strain evidence="6">MF-IS2</strain>
    </source>
</reference>
<dbReference type="PANTHER" id="PTHR15590">
    <property type="entry name" value="CX9C MOTIF-CONTAINING PROTEIN 4"/>
    <property type="match status" value="1"/>
</dbReference>
<gene>
    <name evidence="6" type="ORF">P691DRAFT_712344</name>
</gene>
<evidence type="ECO:0000313" key="7">
    <source>
        <dbReference type="Proteomes" id="UP000807342"/>
    </source>
</evidence>
<dbReference type="Gene3D" id="1.10.287.1130">
    <property type="entry name" value="CytochromE C oxidase copper chaperone"/>
    <property type="match status" value="1"/>
</dbReference>